<evidence type="ECO:0000313" key="1">
    <source>
        <dbReference type="EMBL" id="ABK94517.1"/>
    </source>
</evidence>
<name>A9PDR4_POPTR</name>
<proteinExistence type="evidence at transcript level"/>
<accession>A9PDR4</accession>
<reference evidence="1" key="1">
    <citation type="journal article" date="2008" name="BMC Genomics">
        <title>Analysis of 4,664 high-quality sequence-finished poplar full-length cDNA clones and their utility for the discovery of genes responding to insect feeding.</title>
        <authorList>
            <person name="Ralph S.G."/>
            <person name="Chun H.J."/>
            <person name="Cooper D."/>
            <person name="Kirkpatrick R."/>
            <person name="Kolosova N."/>
            <person name="Gunter L."/>
            <person name="Tuskan G.A."/>
            <person name="Douglas C.J."/>
            <person name="Holt R.A."/>
            <person name="Jones S.J."/>
            <person name="Marra M.A."/>
            <person name="Bohlmann J."/>
        </authorList>
    </citation>
    <scope>NUCLEOTIDE SEQUENCE</scope>
    <source>
        <tissue evidence="1">Phloem and cambium</tissue>
    </source>
</reference>
<sequence>MRLWRIQRTCRPLCQHGLLLGHGFHRHATHCLQTLKLVPMDKWRAKWRQELLK</sequence>
<organism evidence="1">
    <name type="scientific">Populus trichocarpa</name>
    <name type="common">Western balsam poplar</name>
    <name type="synonym">Populus balsamifera subsp. trichocarpa</name>
    <dbReference type="NCBI Taxonomy" id="3694"/>
    <lineage>
        <taxon>Eukaryota</taxon>
        <taxon>Viridiplantae</taxon>
        <taxon>Streptophyta</taxon>
        <taxon>Embryophyta</taxon>
        <taxon>Tracheophyta</taxon>
        <taxon>Spermatophyta</taxon>
        <taxon>Magnoliopsida</taxon>
        <taxon>eudicotyledons</taxon>
        <taxon>Gunneridae</taxon>
        <taxon>Pentapetalae</taxon>
        <taxon>rosids</taxon>
        <taxon>fabids</taxon>
        <taxon>Malpighiales</taxon>
        <taxon>Salicaceae</taxon>
        <taxon>Saliceae</taxon>
        <taxon>Populus</taxon>
    </lineage>
</organism>
<protein>
    <submittedName>
        <fullName evidence="1">Uncharacterized protein</fullName>
    </submittedName>
</protein>
<dbReference type="EMBL" id="EF146442">
    <property type="protein sequence ID" value="ABK94517.1"/>
    <property type="molecule type" value="mRNA"/>
</dbReference>
<dbReference type="AlphaFoldDB" id="A9PDR4"/>